<sequence length="323" mass="34690">MERPEPTRIKSISPKLNREKSEVIVELAGVKFFSSPELFIHMKNTNTGRAFSSSLTIKNAESCSVSFPTAQSEDDTHLQFGLDYLVTSIASVDGLSSFLFSEGLEVTVPSAPIVDTISSSLSPSGTTFQVSMTGSHLPLTGSFTAILSPAVTMTVNFVDRVGTTPWLSDGVDEMQLNTTYTIIDLANDNDVILVNQKTFTTTQGPTLLSIDTPTLKSDNLNVIVLTLNGERIPLKATVSEFLLVVVEKDQSTEISIPVSFSTNWLGGRSSCLPSSTLKYSTAYSVLRMTSTTVPVSIPSTVSFTTPAAPTRIILALGTLDTET</sequence>
<keyword evidence="2" id="KW-1185">Reference proteome</keyword>
<comment type="caution">
    <text evidence="1">The sequence shown here is derived from an EMBL/GenBank/DDBJ whole genome shotgun (WGS) entry which is preliminary data.</text>
</comment>
<protein>
    <submittedName>
        <fullName evidence="1">Uncharacterized protein</fullName>
    </submittedName>
</protein>
<dbReference type="EMBL" id="JARBJD010000129">
    <property type="protein sequence ID" value="KAK2950796.1"/>
    <property type="molecule type" value="Genomic_DNA"/>
</dbReference>
<dbReference type="Proteomes" id="UP001281761">
    <property type="component" value="Unassembled WGS sequence"/>
</dbReference>
<evidence type="ECO:0000313" key="1">
    <source>
        <dbReference type="EMBL" id="KAK2950796.1"/>
    </source>
</evidence>
<evidence type="ECO:0000313" key="2">
    <source>
        <dbReference type="Proteomes" id="UP001281761"/>
    </source>
</evidence>
<reference evidence="1 2" key="1">
    <citation type="journal article" date="2022" name="bioRxiv">
        <title>Genomics of Preaxostyla Flagellates Illuminates Evolutionary Transitions and the Path Towards Mitochondrial Loss.</title>
        <authorList>
            <person name="Novak L.V.F."/>
            <person name="Treitli S.C."/>
            <person name="Pyrih J."/>
            <person name="Halakuc P."/>
            <person name="Pipaliya S.V."/>
            <person name="Vacek V."/>
            <person name="Brzon O."/>
            <person name="Soukal P."/>
            <person name="Eme L."/>
            <person name="Dacks J.B."/>
            <person name="Karnkowska A."/>
            <person name="Elias M."/>
            <person name="Hampl V."/>
        </authorList>
    </citation>
    <scope>NUCLEOTIDE SEQUENCE [LARGE SCALE GENOMIC DNA]</scope>
    <source>
        <strain evidence="1">NAU3</strain>
        <tissue evidence="1">Gut</tissue>
    </source>
</reference>
<accession>A0ABQ9XEA1</accession>
<organism evidence="1 2">
    <name type="scientific">Blattamonas nauphoetae</name>
    <dbReference type="NCBI Taxonomy" id="2049346"/>
    <lineage>
        <taxon>Eukaryota</taxon>
        <taxon>Metamonada</taxon>
        <taxon>Preaxostyla</taxon>
        <taxon>Oxymonadida</taxon>
        <taxon>Blattamonas</taxon>
    </lineage>
</organism>
<name>A0ABQ9XEA1_9EUKA</name>
<gene>
    <name evidence="1" type="ORF">BLNAU_14214</name>
</gene>
<proteinExistence type="predicted"/>